<keyword evidence="2" id="KW-1185">Reference proteome</keyword>
<dbReference type="RefSeq" id="WP_379788963.1">
    <property type="nucleotide sequence ID" value="NZ_JBHSHL010000050.1"/>
</dbReference>
<evidence type="ECO:0000313" key="1">
    <source>
        <dbReference type="EMBL" id="MFC4805403.1"/>
    </source>
</evidence>
<dbReference type="EMBL" id="JBHSHL010000050">
    <property type="protein sequence ID" value="MFC4805403.1"/>
    <property type="molecule type" value="Genomic_DNA"/>
</dbReference>
<organism evidence="1 2">
    <name type="scientific">Filifactor villosus</name>
    <dbReference type="NCBI Taxonomy" id="29374"/>
    <lineage>
        <taxon>Bacteria</taxon>
        <taxon>Bacillati</taxon>
        <taxon>Bacillota</taxon>
        <taxon>Clostridia</taxon>
        <taxon>Peptostreptococcales</taxon>
        <taxon>Filifactoraceae</taxon>
        <taxon>Filifactor</taxon>
    </lineage>
</organism>
<comment type="caution">
    <text evidence="1">The sequence shown here is derived from an EMBL/GenBank/DDBJ whole genome shotgun (WGS) entry which is preliminary data.</text>
</comment>
<reference evidence="2" key="1">
    <citation type="journal article" date="2019" name="Int. J. Syst. Evol. Microbiol.">
        <title>The Global Catalogue of Microorganisms (GCM) 10K type strain sequencing project: providing services to taxonomists for standard genome sequencing and annotation.</title>
        <authorList>
            <consortium name="The Broad Institute Genomics Platform"/>
            <consortium name="The Broad Institute Genome Sequencing Center for Infectious Disease"/>
            <person name="Wu L."/>
            <person name="Ma J."/>
        </authorList>
    </citation>
    <scope>NUCLEOTIDE SEQUENCE [LARGE SCALE GENOMIC DNA]</scope>
    <source>
        <strain evidence="2">CCUG 46385</strain>
    </source>
</reference>
<accession>A0ABV9QN59</accession>
<proteinExistence type="predicted"/>
<name>A0ABV9QN59_9FIRM</name>
<sequence length="170" mass="19526">MSEFKPEVKNLAWIDGSSDNPKDPCLHGDIRVKLGKTVLEYDATVSATALSLLKSLEYDHIAGEGLQFLPCCGNTFIPNEDLSEVEIIGCDNGIDWTLLHEGEKVRIILENKEEISLPFEEYKAEVLKFVDRIEAFYLSSSPKVLHDEFEEEGYRAFWNEWKRRRKEADL</sequence>
<evidence type="ECO:0000313" key="2">
    <source>
        <dbReference type="Proteomes" id="UP001595916"/>
    </source>
</evidence>
<dbReference type="Proteomes" id="UP001595916">
    <property type="component" value="Unassembled WGS sequence"/>
</dbReference>
<gene>
    <name evidence="1" type="ORF">ACFO4R_09955</name>
</gene>
<protein>
    <submittedName>
        <fullName evidence="1">Uncharacterized protein</fullName>
    </submittedName>
</protein>